<sequence length="140" mass="15172">MTTSNDSANRESIVKAHIKAVTESHDAPTILSLFTRVRYEIPALASIIEGPEAATHLYDNIFSAFPDFYMEADTLHHAEEAIIAEVTFGGTQHGVWAGVQPAGKKAVAKGVLIFVFEGDGLVCEKVFFDHGTLLRQLTAA</sequence>
<name>A0A4Q0T2L6_9BACT</name>
<reference evidence="1 2" key="1">
    <citation type="submission" date="2018-11" db="EMBL/GenBank/DDBJ databases">
        <authorList>
            <person name="Mardanov A.V."/>
            <person name="Ravin N.V."/>
            <person name="Dedysh S.N."/>
        </authorList>
    </citation>
    <scope>NUCLEOTIDE SEQUENCE [LARGE SCALE GENOMIC DNA]</scope>
    <source>
        <strain evidence="1 2">AF10</strain>
    </source>
</reference>
<dbReference type="Pfam" id="PF07366">
    <property type="entry name" value="SnoaL"/>
    <property type="match status" value="1"/>
</dbReference>
<protein>
    <recommendedName>
        <fullName evidence="3">Ester cyclase</fullName>
    </recommendedName>
</protein>
<evidence type="ECO:0000313" key="1">
    <source>
        <dbReference type="EMBL" id="RXH57082.1"/>
    </source>
</evidence>
<keyword evidence="2" id="KW-1185">Reference proteome</keyword>
<dbReference type="GO" id="GO:0030638">
    <property type="term" value="P:polyketide metabolic process"/>
    <property type="evidence" value="ECO:0007669"/>
    <property type="project" value="InterPro"/>
</dbReference>
<dbReference type="OrthoDB" id="4539871at2"/>
<dbReference type="Proteomes" id="UP000289437">
    <property type="component" value="Unassembled WGS sequence"/>
</dbReference>
<proteinExistence type="predicted"/>
<dbReference type="EMBL" id="RDSM01000001">
    <property type="protein sequence ID" value="RXH57082.1"/>
    <property type="molecule type" value="Genomic_DNA"/>
</dbReference>
<comment type="caution">
    <text evidence="1">The sequence shown here is derived from an EMBL/GenBank/DDBJ whole genome shotgun (WGS) entry which is preliminary data.</text>
</comment>
<dbReference type="InterPro" id="IPR009959">
    <property type="entry name" value="Cyclase_SnoaL-like"/>
</dbReference>
<organism evidence="1 2">
    <name type="scientific">Granulicella sibirica</name>
    <dbReference type="NCBI Taxonomy" id="2479048"/>
    <lineage>
        <taxon>Bacteria</taxon>
        <taxon>Pseudomonadati</taxon>
        <taxon>Acidobacteriota</taxon>
        <taxon>Terriglobia</taxon>
        <taxon>Terriglobales</taxon>
        <taxon>Acidobacteriaceae</taxon>
        <taxon>Granulicella</taxon>
    </lineage>
</organism>
<reference evidence="2" key="2">
    <citation type="submission" date="2019-02" db="EMBL/GenBank/DDBJ databases">
        <title>Granulicella sibirica sp. nov., a psychrotolerant acidobacterium isolated from an organic soil layer in forested tundra, West Siberia.</title>
        <authorList>
            <person name="Oshkin I.Y."/>
            <person name="Kulichevskaya I.S."/>
            <person name="Rijpstra W.I.C."/>
            <person name="Sinninghe Damste J.S."/>
            <person name="Rakitin A.L."/>
            <person name="Ravin N.V."/>
            <person name="Dedysh S.N."/>
        </authorList>
    </citation>
    <scope>NUCLEOTIDE SEQUENCE [LARGE SCALE GENOMIC DNA]</scope>
    <source>
        <strain evidence="2">AF10</strain>
    </source>
</reference>
<evidence type="ECO:0008006" key="3">
    <source>
        <dbReference type="Google" id="ProtNLM"/>
    </source>
</evidence>
<gene>
    <name evidence="1" type="ORF">GRAN_0392</name>
</gene>
<evidence type="ECO:0000313" key="2">
    <source>
        <dbReference type="Proteomes" id="UP000289437"/>
    </source>
</evidence>
<dbReference type="RefSeq" id="WP_128911306.1">
    <property type="nucleotide sequence ID" value="NZ_RDSM01000001.1"/>
</dbReference>
<dbReference type="Gene3D" id="3.10.450.50">
    <property type="match status" value="1"/>
</dbReference>
<dbReference type="SUPFAM" id="SSF54427">
    <property type="entry name" value="NTF2-like"/>
    <property type="match status" value="1"/>
</dbReference>
<dbReference type="AlphaFoldDB" id="A0A4Q0T2L6"/>
<accession>A0A4Q0T2L6</accession>
<dbReference type="InterPro" id="IPR032710">
    <property type="entry name" value="NTF2-like_dom_sf"/>
</dbReference>